<protein>
    <recommendedName>
        <fullName evidence="8">4Fe-4S ferredoxin-type domain-containing protein</fullName>
    </recommendedName>
</protein>
<keyword evidence="10" id="KW-1185">Reference proteome</keyword>
<dbReference type="InterPro" id="IPR017900">
    <property type="entry name" value="4Fe4S_Fe_S_CS"/>
</dbReference>
<dbReference type="PROSITE" id="PS00198">
    <property type="entry name" value="4FE4S_FER_1"/>
    <property type="match status" value="1"/>
</dbReference>
<dbReference type="HOGENOM" id="CLU_043374_3_3_2"/>
<evidence type="ECO:0000313" key="9">
    <source>
        <dbReference type="EMBL" id="AFL95350.1"/>
    </source>
</evidence>
<evidence type="ECO:0000259" key="8">
    <source>
        <dbReference type="PROSITE" id="PS51379"/>
    </source>
</evidence>
<evidence type="ECO:0000313" key="10">
    <source>
        <dbReference type="Proteomes" id="UP000006064"/>
    </source>
</evidence>
<dbReference type="GO" id="GO:0016491">
    <property type="term" value="F:oxidoreductase activity"/>
    <property type="evidence" value="ECO:0007669"/>
    <property type="project" value="UniProtKB-ARBA"/>
</dbReference>
<organism evidence="9 10">
    <name type="scientific">Thermococcus cleftensis (strain DSM 27260 / KACC 17922 / CL1)</name>
    <dbReference type="NCBI Taxonomy" id="163003"/>
    <lineage>
        <taxon>Archaea</taxon>
        <taxon>Methanobacteriati</taxon>
        <taxon>Methanobacteriota</taxon>
        <taxon>Thermococci</taxon>
        <taxon>Thermococcales</taxon>
        <taxon>Thermococcaceae</taxon>
        <taxon>Thermococcus</taxon>
    </lineage>
</organism>
<dbReference type="Proteomes" id="UP000006064">
    <property type="component" value="Chromosome"/>
</dbReference>
<keyword evidence="4" id="KW-0677">Repeat</keyword>
<dbReference type="GO" id="GO:0046872">
    <property type="term" value="F:metal ion binding"/>
    <property type="evidence" value="ECO:0007669"/>
    <property type="project" value="UniProtKB-KW"/>
</dbReference>
<dbReference type="GO" id="GO:0051539">
    <property type="term" value="F:4 iron, 4 sulfur cluster binding"/>
    <property type="evidence" value="ECO:0007669"/>
    <property type="project" value="UniProtKB-KW"/>
</dbReference>
<accession>I3ZUG6</accession>
<name>I3ZUG6_THECF</name>
<dbReference type="GeneID" id="13037535"/>
<dbReference type="InterPro" id="IPR050954">
    <property type="entry name" value="ET_IronSulfur_Cluster-Binding"/>
</dbReference>
<dbReference type="STRING" id="163003.CL1_1147"/>
<keyword evidence="3" id="KW-0479">Metal-binding</keyword>
<keyword evidence="5" id="KW-0249">Electron transport</keyword>
<dbReference type="AlphaFoldDB" id="I3ZUG6"/>
<evidence type="ECO:0000256" key="2">
    <source>
        <dbReference type="ARBA" id="ARBA00022485"/>
    </source>
</evidence>
<dbReference type="PROSITE" id="PS51379">
    <property type="entry name" value="4FE4S_FER_2"/>
    <property type="match status" value="3"/>
</dbReference>
<dbReference type="PANTHER" id="PTHR43177">
    <property type="entry name" value="PROTEIN NRFC"/>
    <property type="match status" value="1"/>
</dbReference>
<dbReference type="RefSeq" id="WP_014788985.1">
    <property type="nucleotide sequence ID" value="NC_018015.1"/>
</dbReference>
<evidence type="ECO:0000256" key="5">
    <source>
        <dbReference type="ARBA" id="ARBA00022982"/>
    </source>
</evidence>
<feature type="domain" description="4Fe-4S ferredoxin-type" evidence="8">
    <location>
        <begin position="2"/>
        <end position="21"/>
    </location>
</feature>
<feature type="domain" description="4Fe-4S ferredoxin-type" evidence="8">
    <location>
        <begin position="35"/>
        <end position="66"/>
    </location>
</feature>
<dbReference type="PANTHER" id="PTHR43177:SF5">
    <property type="entry name" value="ANAEROBIC DIMETHYL SULFOXIDE REDUCTASE CHAIN B-RELATED"/>
    <property type="match status" value="1"/>
</dbReference>
<dbReference type="InterPro" id="IPR017896">
    <property type="entry name" value="4Fe4S_Fe-S-bd"/>
</dbReference>
<dbReference type="Pfam" id="PF13247">
    <property type="entry name" value="Fer4_11"/>
    <property type="match status" value="1"/>
</dbReference>
<dbReference type="Pfam" id="PF12800">
    <property type="entry name" value="Fer4_4"/>
    <property type="match status" value="1"/>
</dbReference>
<feature type="domain" description="4Fe-4S ferredoxin-type" evidence="8">
    <location>
        <begin position="67"/>
        <end position="96"/>
    </location>
</feature>
<dbReference type="OrthoDB" id="2837at2157"/>
<keyword evidence="1" id="KW-0813">Transport</keyword>
<dbReference type="EMBL" id="CP003651">
    <property type="protein sequence ID" value="AFL95350.1"/>
    <property type="molecule type" value="Genomic_DNA"/>
</dbReference>
<keyword evidence="7" id="KW-0411">Iron-sulfur</keyword>
<keyword evidence="2" id="KW-0004">4Fe-4S</keyword>
<dbReference type="CDD" id="cd16374">
    <property type="entry name" value="DMSOR_beta_like"/>
    <property type="match status" value="1"/>
</dbReference>
<dbReference type="KEGG" id="thm:CL1_1147"/>
<evidence type="ECO:0000256" key="4">
    <source>
        <dbReference type="ARBA" id="ARBA00022737"/>
    </source>
</evidence>
<evidence type="ECO:0000256" key="3">
    <source>
        <dbReference type="ARBA" id="ARBA00022723"/>
    </source>
</evidence>
<dbReference type="Gene3D" id="3.30.70.20">
    <property type="match status" value="2"/>
</dbReference>
<proteinExistence type="predicted"/>
<evidence type="ECO:0000256" key="7">
    <source>
        <dbReference type="ARBA" id="ARBA00023014"/>
    </source>
</evidence>
<gene>
    <name evidence="9" type="ORF">CL1_1147</name>
</gene>
<evidence type="ECO:0000256" key="6">
    <source>
        <dbReference type="ARBA" id="ARBA00023004"/>
    </source>
</evidence>
<evidence type="ECO:0000256" key="1">
    <source>
        <dbReference type="ARBA" id="ARBA00022448"/>
    </source>
</evidence>
<reference evidence="9 10" key="1">
    <citation type="journal article" date="2012" name="J. Bacteriol.">
        <title>Complete Genome Sequence of the Hyperthermophilic Archaeon Thermococcus sp. Strain CL1, Isolated from a Paralvinella sp. Polychaete Worm Collected from a Hydrothermal Vent.</title>
        <authorList>
            <person name="Jung J.H."/>
            <person name="Holden J.F."/>
            <person name="Seo D.H."/>
            <person name="Park K.H."/>
            <person name="Shin H."/>
            <person name="Ryu S."/>
            <person name="Lee J.H."/>
            <person name="Park C.S."/>
        </authorList>
    </citation>
    <scope>NUCLEOTIDE SEQUENCE [LARGE SCALE GENOMIC DNA]</scope>
    <source>
        <strain evidence="10">DSM 27260 / KACC 17922 / CL1</strain>
    </source>
</reference>
<dbReference type="SUPFAM" id="SSF54862">
    <property type="entry name" value="4Fe-4S ferredoxins"/>
    <property type="match status" value="1"/>
</dbReference>
<sequence>MSGILIDPGKCIACRACEVACEREHGRSFITVFEFETSAVPLNCRHCERAPCVEACPTGALFRDGDGAVLVDVKKCIGCNMCVLACPFGIPEIAGKIMVKCDLCPDRRAEGKLPLCVQTCPTGALTYEEPSEFSMSRRKAYAERLALRRAENAPGL</sequence>
<keyword evidence="6" id="KW-0408">Iron</keyword>